<dbReference type="EC" id="2.3.-.-" evidence="2"/>
<dbReference type="Pfam" id="PF00583">
    <property type="entry name" value="Acetyltransf_1"/>
    <property type="match status" value="1"/>
</dbReference>
<dbReference type="SUPFAM" id="SSF55729">
    <property type="entry name" value="Acyl-CoA N-acyltransferases (Nat)"/>
    <property type="match status" value="1"/>
</dbReference>
<evidence type="ECO:0000313" key="3">
    <source>
        <dbReference type="Proteomes" id="UP001597451"/>
    </source>
</evidence>
<dbReference type="RefSeq" id="WP_379562522.1">
    <property type="nucleotide sequence ID" value="NZ_JBHUMX010000040.1"/>
</dbReference>
<feature type="domain" description="N-acetyltransferase" evidence="1">
    <location>
        <begin position="9"/>
        <end position="155"/>
    </location>
</feature>
<organism evidence="2 3">
    <name type="scientific">Oceanobacillus kapialis</name>
    <dbReference type="NCBI Taxonomy" id="481353"/>
    <lineage>
        <taxon>Bacteria</taxon>
        <taxon>Bacillati</taxon>
        <taxon>Bacillota</taxon>
        <taxon>Bacilli</taxon>
        <taxon>Bacillales</taxon>
        <taxon>Bacillaceae</taxon>
        <taxon>Oceanobacillus</taxon>
    </lineage>
</organism>
<dbReference type="InterPro" id="IPR016181">
    <property type="entry name" value="Acyl_CoA_acyltransferase"/>
</dbReference>
<keyword evidence="2" id="KW-0012">Acyltransferase</keyword>
<evidence type="ECO:0000259" key="1">
    <source>
        <dbReference type="PROSITE" id="PS51186"/>
    </source>
</evidence>
<dbReference type="PROSITE" id="PS51186">
    <property type="entry name" value="GNAT"/>
    <property type="match status" value="1"/>
</dbReference>
<dbReference type="EMBL" id="JBHUMX010000040">
    <property type="protein sequence ID" value="MFD2629732.1"/>
    <property type="molecule type" value="Genomic_DNA"/>
</dbReference>
<dbReference type="Gene3D" id="3.40.630.30">
    <property type="match status" value="1"/>
</dbReference>
<accession>A0ABW5Q364</accession>
<name>A0ABW5Q364_9BACI</name>
<sequence length="155" mass="17728">MGGENIRLQFFETSNRISLQSYYLSEEQLSYTAHPVEALKKCEEEPNRHPVGVFAGLDLVGFFVLQPYTNNPNAILLRAYSIQMAYQGKGIARTSLKLLPTFITESFYTVEEIILAVNHENNIAQQLYKKAGFEDTGRRVFGRSGEQYIYTMCIR</sequence>
<dbReference type="Proteomes" id="UP001597451">
    <property type="component" value="Unassembled WGS sequence"/>
</dbReference>
<evidence type="ECO:0000313" key="2">
    <source>
        <dbReference type="EMBL" id="MFD2629732.1"/>
    </source>
</evidence>
<reference evidence="3" key="1">
    <citation type="journal article" date="2019" name="Int. J. Syst. Evol. Microbiol.">
        <title>The Global Catalogue of Microorganisms (GCM) 10K type strain sequencing project: providing services to taxonomists for standard genome sequencing and annotation.</title>
        <authorList>
            <consortium name="The Broad Institute Genomics Platform"/>
            <consortium name="The Broad Institute Genome Sequencing Center for Infectious Disease"/>
            <person name="Wu L."/>
            <person name="Ma J."/>
        </authorList>
    </citation>
    <scope>NUCLEOTIDE SEQUENCE [LARGE SCALE GENOMIC DNA]</scope>
    <source>
        <strain evidence="3">TISTR 1858</strain>
    </source>
</reference>
<proteinExistence type="predicted"/>
<dbReference type="InterPro" id="IPR000182">
    <property type="entry name" value="GNAT_dom"/>
</dbReference>
<keyword evidence="3" id="KW-1185">Reference proteome</keyword>
<gene>
    <name evidence="2" type="ORF">ACFSUN_13175</name>
</gene>
<dbReference type="GO" id="GO:0016746">
    <property type="term" value="F:acyltransferase activity"/>
    <property type="evidence" value="ECO:0007669"/>
    <property type="project" value="UniProtKB-KW"/>
</dbReference>
<keyword evidence="2" id="KW-0808">Transferase</keyword>
<protein>
    <submittedName>
        <fullName evidence="2">GNAT family N-acetyltransferase</fullName>
        <ecNumber evidence="2">2.3.-.-</ecNumber>
    </submittedName>
</protein>
<comment type="caution">
    <text evidence="2">The sequence shown here is derived from an EMBL/GenBank/DDBJ whole genome shotgun (WGS) entry which is preliminary data.</text>
</comment>